<name>A0ABP1QUP4_9HEXA</name>
<protein>
    <submittedName>
        <fullName evidence="1">Uncharacterized protein</fullName>
    </submittedName>
</protein>
<reference evidence="1 2" key="1">
    <citation type="submission" date="2024-08" db="EMBL/GenBank/DDBJ databases">
        <authorList>
            <person name="Cucini C."/>
            <person name="Frati F."/>
        </authorList>
    </citation>
    <scope>NUCLEOTIDE SEQUENCE [LARGE SCALE GENOMIC DNA]</scope>
</reference>
<gene>
    <name evidence="1" type="ORF">ODALV1_LOCUS13283</name>
</gene>
<keyword evidence="2" id="KW-1185">Reference proteome</keyword>
<sequence length="576" mass="65270">MYKPKESSRSQLRVSLPLRLSDLSLNAVVNHLVSTGEKRTINSWRNSREKKAFREYLSKNLPLNLQQQILDRAVNKLIGAQATLNLFDMFEPDVIARESVDLLGPFRLGFGCYLKDDRLTWSQGSAKKFNLSIEQCDQLYRILLWAKPAQLKELIISISRDTLKFSKLPNILGQARSLTRITLLSGAENHTLRILGINCPSLVYLDVSHSVRVSDAGLKNLLLKRPRQLKKVAEGDERSIEEVNEEADLTLSEANACAHKICSITLLGTSVTWRGCQLACKTMNFGYLSSCLPVVKILRMDPTVLCDKGVPFNRKSLSLQTTSFMSDDIRVLIAASIDYALVPEELEDTVIDYFKQPKERGERSWVFLRNSNSFQLKLAMRMEGNFVTNLILPWYSFTWRLDSLVDLDILGVSFPNLKHLRGRLRGVWNRLQETFLPNLEIAHVWALNSSTGLSILQHASAIKIFEFNNTVTTTEEQVTMELTDENLEAALTANTGLVKTLTEFTLRPSVLTVKSLRMLIGKCSSLRRLGDLESWKVNTKEIADFNKYLDGISSQCVLTIMNFPPSHHPSYTTMEF</sequence>
<dbReference type="InterPro" id="IPR032675">
    <property type="entry name" value="LRR_dom_sf"/>
</dbReference>
<dbReference type="SUPFAM" id="SSF52047">
    <property type="entry name" value="RNI-like"/>
    <property type="match status" value="1"/>
</dbReference>
<proteinExistence type="predicted"/>
<dbReference type="EMBL" id="CAXLJM020000041">
    <property type="protein sequence ID" value="CAL8109352.1"/>
    <property type="molecule type" value="Genomic_DNA"/>
</dbReference>
<dbReference type="Proteomes" id="UP001642540">
    <property type="component" value="Unassembled WGS sequence"/>
</dbReference>
<comment type="caution">
    <text evidence="1">The sequence shown here is derived from an EMBL/GenBank/DDBJ whole genome shotgun (WGS) entry which is preliminary data.</text>
</comment>
<evidence type="ECO:0000313" key="2">
    <source>
        <dbReference type="Proteomes" id="UP001642540"/>
    </source>
</evidence>
<organism evidence="1 2">
    <name type="scientific">Orchesella dallaii</name>
    <dbReference type="NCBI Taxonomy" id="48710"/>
    <lineage>
        <taxon>Eukaryota</taxon>
        <taxon>Metazoa</taxon>
        <taxon>Ecdysozoa</taxon>
        <taxon>Arthropoda</taxon>
        <taxon>Hexapoda</taxon>
        <taxon>Collembola</taxon>
        <taxon>Entomobryomorpha</taxon>
        <taxon>Entomobryoidea</taxon>
        <taxon>Orchesellidae</taxon>
        <taxon>Orchesellinae</taxon>
        <taxon>Orchesella</taxon>
    </lineage>
</organism>
<accession>A0ABP1QUP4</accession>
<dbReference type="Gene3D" id="3.80.10.10">
    <property type="entry name" value="Ribonuclease Inhibitor"/>
    <property type="match status" value="1"/>
</dbReference>
<evidence type="ECO:0000313" key="1">
    <source>
        <dbReference type="EMBL" id="CAL8109352.1"/>
    </source>
</evidence>